<dbReference type="InterPro" id="IPR036397">
    <property type="entry name" value="RNaseH_sf"/>
</dbReference>
<dbReference type="GO" id="GO:0015074">
    <property type="term" value="P:DNA integration"/>
    <property type="evidence" value="ECO:0007669"/>
    <property type="project" value="InterPro"/>
</dbReference>
<accession>A0A2G8L7I3</accession>
<dbReference type="Proteomes" id="UP000230750">
    <property type="component" value="Unassembled WGS sequence"/>
</dbReference>
<reference evidence="2 3" key="1">
    <citation type="journal article" date="2017" name="PLoS Biol.">
        <title>The sea cucumber genome provides insights into morphological evolution and visceral regeneration.</title>
        <authorList>
            <person name="Zhang X."/>
            <person name="Sun L."/>
            <person name="Yuan J."/>
            <person name="Sun Y."/>
            <person name="Gao Y."/>
            <person name="Zhang L."/>
            <person name="Li S."/>
            <person name="Dai H."/>
            <person name="Hamel J.F."/>
            <person name="Liu C."/>
            <person name="Yu Y."/>
            <person name="Liu S."/>
            <person name="Lin W."/>
            <person name="Guo K."/>
            <person name="Jin S."/>
            <person name="Xu P."/>
            <person name="Storey K.B."/>
            <person name="Huan P."/>
            <person name="Zhang T."/>
            <person name="Zhou Y."/>
            <person name="Zhang J."/>
            <person name="Lin C."/>
            <person name="Li X."/>
            <person name="Xing L."/>
            <person name="Huo D."/>
            <person name="Sun M."/>
            <person name="Wang L."/>
            <person name="Mercier A."/>
            <person name="Li F."/>
            <person name="Yang H."/>
            <person name="Xiang J."/>
        </authorList>
    </citation>
    <scope>NUCLEOTIDE SEQUENCE [LARGE SCALE GENOMIC DNA]</scope>
    <source>
        <strain evidence="2">Shaxun</strain>
        <tissue evidence="2">Muscle</tissue>
    </source>
</reference>
<dbReference type="SUPFAM" id="SSF53098">
    <property type="entry name" value="Ribonuclease H-like"/>
    <property type="match status" value="1"/>
</dbReference>
<dbReference type="GO" id="GO:0003676">
    <property type="term" value="F:nucleic acid binding"/>
    <property type="evidence" value="ECO:0007669"/>
    <property type="project" value="InterPro"/>
</dbReference>
<evidence type="ECO:0000259" key="1">
    <source>
        <dbReference type="PROSITE" id="PS50994"/>
    </source>
</evidence>
<dbReference type="PROSITE" id="PS50994">
    <property type="entry name" value="INTEGRASE"/>
    <property type="match status" value="1"/>
</dbReference>
<keyword evidence="3" id="KW-1185">Reference proteome</keyword>
<dbReference type="AlphaFoldDB" id="A0A2G8L7I3"/>
<dbReference type="OrthoDB" id="6122721at2759"/>
<dbReference type="Pfam" id="PF05380">
    <property type="entry name" value="Peptidase_A17"/>
    <property type="match status" value="1"/>
</dbReference>
<name>A0A2G8L7I3_STIJA</name>
<dbReference type="PANTHER" id="PTHR47331">
    <property type="entry name" value="PHD-TYPE DOMAIN-CONTAINING PROTEIN"/>
    <property type="match status" value="1"/>
</dbReference>
<evidence type="ECO:0000313" key="2">
    <source>
        <dbReference type="EMBL" id="PIK56221.1"/>
    </source>
</evidence>
<dbReference type="Gene3D" id="3.30.420.10">
    <property type="entry name" value="Ribonuclease H-like superfamily/Ribonuclease H"/>
    <property type="match status" value="1"/>
</dbReference>
<dbReference type="InterPro" id="IPR008042">
    <property type="entry name" value="Retrotrans_Pao"/>
</dbReference>
<dbReference type="EMBL" id="MRZV01000183">
    <property type="protein sequence ID" value="PIK56221.1"/>
    <property type="molecule type" value="Genomic_DNA"/>
</dbReference>
<gene>
    <name evidence="2" type="ORF">BSL78_06859</name>
</gene>
<proteinExistence type="predicted"/>
<protein>
    <recommendedName>
        <fullName evidence="1">Integrase catalytic domain-containing protein</fullName>
    </recommendedName>
</protein>
<dbReference type="InterPro" id="IPR043502">
    <property type="entry name" value="DNA/RNA_pol_sf"/>
</dbReference>
<dbReference type="Gene3D" id="1.10.340.70">
    <property type="match status" value="1"/>
</dbReference>
<dbReference type="InterPro" id="IPR001584">
    <property type="entry name" value="Integrase_cat-core"/>
</dbReference>
<evidence type="ECO:0000313" key="3">
    <source>
        <dbReference type="Proteomes" id="UP000230750"/>
    </source>
</evidence>
<sequence length="646" mass="73578">MRFRKDPIAFSADIQQMFYNFLVEEDHRDFLRFLWFKDNDMTKEISPITIKGKALLRELSSEINDWDEPLSFEREVEWIKWKESLKLLEDVHVPRCIIQSSLSLTKKKELCIFSDASTFAIGAVAYIRVVNEEGNYQVGFLLGKAKLAPKPAHTIPRLELCAAVLAVELYEYIKDEIDLEIDTVRFFTDSKIVLGYINNTTRRFYVYVSNRVNRIRQSTRPEQWCYVATKQNPADLASRSIAAHELQDSMWFTGPEFLSRQELLEVNNYDLVQPEADSEVRPVVTTMLTKTSNVDLGAHRFERFSNWKGLLNAVGKLLQIAKSFKKIPGKPGKGTWKCSHTSCGVDEFSQARITVLRSIQQDAYKEELDCIKCGRALLKGSSLRRLNPQVDKHGLLRVGGRLSDADLTQEEKHPVIVPGHVSTIIIRHYHESVAHQGRHITEGAIRAAGFWVVGGKRRTCNVIKVCVTCKKLRGKEEYQLMADLPADRVTCEPPFTSVGVDVFGPWQVLARRTRGASANNKRWAVIFSCMYTRAVHLEVIESLSASSFINALRRFFAIRGPARVLRSDRGTNFVGACKELGIIAETRELRKHLLEKGCVWLFNPPHSSHMGGSWERMIGIARKILNAMLLQSKTPVLPMRFVYLSS</sequence>
<comment type="caution">
    <text evidence="2">The sequence shown here is derived from an EMBL/GenBank/DDBJ whole genome shotgun (WGS) entry which is preliminary data.</text>
</comment>
<dbReference type="SUPFAM" id="SSF56672">
    <property type="entry name" value="DNA/RNA polymerases"/>
    <property type="match status" value="1"/>
</dbReference>
<feature type="domain" description="Integrase catalytic" evidence="1">
    <location>
        <begin position="489"/>
        <end position="646"/>
    </location>
</feature>
<dbReference type="STRING" id="307972.A0A2G8L7I3"/>
<dbReference type="InterPro" id="IPR012337">
    <property type="entry name" value="RNaseH-like_sf"/>
</dbReference>
<organism evidence="2 3">
    <name type="scientific">Stichopus japonicus</name>
    <name type="common">Sea cucumber</name>
    <dbReference type="NCBI Taxonomy" id="307972"/>
    <lineage>
        <taxon>Eukaryota</taxon>
        <taxon>Metazoa</taxon>
        <taxon>Echinodermata</taxon>
        <taxon>Eleutherozoa</taxon>
        <taxon>Echinozoa</taxon>
        <taxon>Holothuroidea</taxon>
        <taxon>Aspidochirotacea</taxon>
        <taxon>Aspidochirotida</taxon>
        <taxon>Stichopodidae</taxon>
        <taxon>Apostichopus</taxon>
    </lineage>
</organism>
<dbReference type="PANTHER" id="PTHR47331:SF6">
    <property type="entry name" value="DOUBLECORTIN DOMAIN-CONTAINING PROTEIN"/>
    <property type="match status" value="1"/>
</dbReference>